<dbReference type="AlphaFoldDB" id="A0A9D5K819"/>
<organism evidence="3 4">
    <name type="scientific">candidate division WOR-3 bacterium</name>
    <dbReference type="NCBI Taxonomy" id="2052148"/>
    <lineage>
        <taxon>Bacteria</taxon>
        <taxon>Bacteria division WOR-3</taxon>
    </lineage>
</organism>
<dbReference type="GO" id="GO:0016811">
    <property type="term" value="F:hydrolase activity, acting on carbon-nitrogen (but not peptide) bonds, in linear amides"/>
    <property type="evidence" value="ECO:0007669"/>
    <property type="project" value="TreeGrafter"/>
</dbReference>
<comment type="caution">
    <text evidence="3">The sequence shown here is derived from an EMBL/GenBank/DDBJ whole genome shotgun (WGS) entry which is preliminary data.</text>
</comment>
<keyword evidence="3" id="KW-0012">Acyltransferase</keyword>
<proteinExistence type="predicted"/>
<dbReference type="PANTHER" id="PTHR43674:SF2">
    <property type="entry name" value="BETA-UREIDOPROPIONASE"/>
    <property type="match status" value="1"/>
</dbReference>
<reference evidence="3" key="1">
    <citation type="submission" date="2019-11" db="EMBL/GenBank/DDBJ databases">
        <title>Microbial mats filling the niche in hypersaline microbial mats.</title>
        <authorList>
            <person name="Wong H.L."/>
            <person name="Macleod F.I."/>
            <person name="White R.A. III"/>
            <person name="Burns B.P."/>
        </authorList>
    </citation>
    <scope>NUCLEOTIDE SEQUENCE</scope>
    <source>
        <strain evidence="3">Bin_327</strain>
    </source>
</reference>
<evidence type="ECO:0000259" key="2">
    <source>
        <dbReference type="PROSITE" id="PS50263"/>
    </source>
</evidence>
<keyword evidence="1" id="KW-0378">Hydrolase</keyword>
<evidence type="ECO:0000313" key="3">
    <source>
        <dbReference type="EMBL" id="MBD3364128.1"/>
    </source>
</evidence>
<dbReference type="Gene3D" id="3.60.110.10">
    <property type="entry name" value="Carbon-nitrogen hydrolase"/>
    <property type="match status" value="1"/>
</dbReference>
<dbReference type="SUPFAM" id="SSF56317">
    <property type="entry name" value="Carbon-nitrogen hydrolase"/>
    <property type="match status" value="1"/>
</dbReference>
<dbReference type="Proteomes" id="UP000630660">
    <property type="component" value="Unassembled WGS sequence"/>
</dbReference>
<dbReference type="InterPro" id="IPR036526">
    <property type="entry name" value="C-N_Hydrolase_sf"/>
</dbReference>
<dbReference type="PANTHER" id="PTHR43674">
    <property type="entry name" value="NITRILASE C965.09-RELATED"/>
    <property type="match status" value="1"/>
</dbReference>
<protein>
    <submittedName>
        <fullName evidence="3">Acyltransferase</fullName>
    </submittedName>
</protein>
<dbReference type="Pfam" id="PF00795">
    <property type="entry name" value="CN_hydrolase"/>
    <property type="match status" value="1"/>
</dbReference>
<sequence length="260" mass="28875">MKVGVLQFTPVLKDIRTNYQKIEKLTEGADLDLLVLPELCTTGYLYKSTEELMPLAEEFPGDKSSAFFTRLASNIGGHVVAGVAEISNKEIYNSAVLFNANGHVATYRKIHLFDREKEIFTPGNLGFPVFDIGAARIGMMVCFDWIFPESARSLALAGADIICHPANLVLPYCPRAAVTRAIENRVFYLLADRVGSERRIDAELTFIGQSKILDPGGNILAFLGTDEALITAEIDPAQARDKFVTPRNDILTDRRPEFYR</sequence>
<gene>
    <name evidence="3" type="ORF">GF359_02830</name>
</gene>
<feature type="domain" description="CN hydrolase" evidence="2">
    <location>
        <begin position="1"/>
        <end position="236"/>
    </location>
</feature>
<keyword evidence="3" id="KW-0808">Transferase</keyword>
<dbReference type="InterPro" id="IPR003010">
    <property type="entry name" value="C-N_Hydrolase"/>
</dbReference>
<dbReference type="GO" id="GO:0016746">
    <property type="term" value="F:acyltransferase activity"/>
    <property type="evidence" value="ECO:0007669"/>
    <property type="project" value="UniProtKB-KW"/>
</dbReference>
<dbReference type="EMBL" id="WJKJ01000088">
    <property type="protein sequence ID" value="MBD3364128.1"/>
    <property type="molecule type" value="Genomic_DNA"/>
</dbReference>
<name>A0A9D5K819_UNCW3</name>
<dbReference type="PROSITE" id="PS50263">
    <property type="entry name" value="CN_HYDROLASE"/>
    <property type="match status" value="1"/>
</dbReference>
<dbReference type="InterPro" id="IPR050345">
    <property type="entry name" value="Aliph_Amidase/BUP"/>
</dbReference>
<evidence type="ECO:0000313" key="4">
    <source>
        <dbReference type="Proteomes" id="UP000630660"/>
    </source>
</evidence>
<evidence type="ECO:0000256" key="1">
    <source>
        <dbReference type="ARBA" id="ARBA00022801"/>
    </source>
</evidence>
<accession>A0A9D5K819</accession>